<protein>
    <submittedName>
        <fullName evidence="1">Adenine-specific methylase</fullName>
    </submittedName>
    <submittedName>
        <fullName evidence="2">Adenine-specific methyltransferase EcoRI-like protein</fullName>
    </submittedName>
</protein>
<comment type="caution">
    <text evidence="2">The sequence shown here is derived from an EMBL/GenBank/DDBJ whole genome shotgun (WGS) entry which is preliminary data.</text>
</comment>
<accession>A0A2P8C579</accession>
<dbReference type="Proteomes" id="UP000396862">
    <property type="component" value="Unassembled WGS sequence"/>
</dbReference>
<dbReference type="GO" id="GO:0003676">
    <property type="term" value="F:nucleic acid binding"/>
    <property type="evidence" value="ECO:0007669"/>
    <property type="project" value="InterPro"/>
</dbReference>
<dbReference type="EMBL" id="BLAU01000001">
    <property type="protein sequence ID" value="GET23038.1"/>
    <property type="molecule type" value="Genomic_DNA"/>
</dbReference>
<dbReference type="AlphaFoldDB" id="A0A2P8C579"/>
<dbReference type="EMBL" id="PYGC01000027">
    <property type="protein sequence ID" value="PSK80122.1"/>
    <property type="molecule type" value="Genomic_DNA"/>
</dbReference>
<organism evidence="2 3">
    <name type="scientific">Prolixibacter denitrificans</name>
    <dbReference type="NCBI Taxonomy" id="1541063"/>
    <lineage>
        <taxon>Bacteria</taxon>
        <taxon>Pseudomonadati</taxon>
        <taxon>Bacteroidota</taxon>
        <taxon>Bacteroidia</taxon>
        <taxon>Marinilabiliales</taxon>
        <taxon>Prolixibacteraceae</taxon>
        <taxon>Prolixibacter</taxon>
    </lineage>
</organism>
<dbReference type="GO" id="GO:0032259">
    <property type="term" value="P:methylation"/>
    <property type="evidence" value="ECO:0007669"/>
    <property type="project" value="UniProtKB-KW"/>
</dbReference>
<dbReference type="Pfam" id="PF13651">
    <property type="entry name" value="EcoRI_methylase"/>
    <property type="match status" value="1"/>
</dbReference>
<dbReference type="InterPro" id="IPR025247">
    <property type="entry name" value="EcoRI-like_methylase"/>
</dbReference>
<keyword evidence="4" id="KW-1185">Reference proteome</keyword>
<dbReference type="PROSITE" id="PS00092">
    <property type="entry name" value="N6_MTASE"/>
    <property type="match status" value="1"/>
</dbReference>
<evidence type="ECO:0000313" key="1">
    <source>
        <dbReference type="EMBL" id="GET23038.1"/>
    </source>
</evidence>
<dbReference type="GO" id="GO:0008168">
    <property type="term" value="F:methyltransferase activity"/>
    <property type="evidence" value="ECO:0007669"/>
    <property type="project" value="UniProtKB-KW"/>
</dbReference>
<keyword evidence="2" id="KW-0489">Methyltransferase</keyword>
<reference evidence="2 3" key="1">
    <citation type="submission" date="2018-03" db="EMBL/GenBank/DDBJ databases">
        <title>Genomic Encyclopedia of Archaeal and Bacterial Type Strains, Phase II (KMG-II): from individual species to whole genera.</title>
        <authorList>
            <person name="Goeker M."/>
        </authorList>
    </citation>
    <scope>NUCLEOTIDE SEQUENCE [LARGE SCALE GENOMIC DNA]</scope>
    <source>
        <strain evidence="2 3">DSM 27267</strain>
    </source>
</reference>
<name>A0A2P8C579_9BACT</name>
<evidence type="ECO:0000313" key="2">
    <source>
        <dbReference type="EMBL" id="PSK80122.1"/>
    </source>
</evidence>
<keyword evidence="2" id="KW-0808">Transferase</keyword>
<reference evidence="1 4" key="2">
    <citation type="submission" date="2019-10" db="EMBL/GenBank/DDBJ databases">
        <title>Prolixibacter strains distinguished by the presence of nitrate reductase genes were adept at nitrate-dependent anaerobic corrosion of metallic iron and carbon steel.</title>
        <authorList>
            <person name="Iino T."/>
            <person name="Shono N."/>
            <person name="Ito K."/>
            <person name="Nakamura R."/>
            <person name="Sueoka K."/>
            <person name="Harayama S."/>
            <person name="Ohkuma M."/>
        </authorList>
    </citation>
    <scope>NUCLEOTIDE SEQUENCE [LARGE SCALE GENOMIC DNA]</scope>
    <source>
        <strain evidence="1 4">MIC1-1</strain>
    </source>
</reference>
<proteinExistence type="predicted"/>
<sequence>MIDKAKNKNLQEAKTNKKDEFYTQLSDIERELKYYKKHFKDKVVYCNCDDPRVSNFFHYFSYNFEKLGLKKLVATCYKNQNMDLFSQNDAEQAIYLEYTGDKNGNNIPDPEEIGIKKLKGDGDFRSKECIELLKQADIVVTNPPFSLFREYVSQLIEYDKKFVIVGHQNAIKYKEIFPLIRDNKLWLGYGFKGGAGHFINEHYEDYATATDRKEGMIRVSGVHWFTNLEINKRHEDLILYKKYTPEEYPKFENFDAINVDVTKDIPMDYDGLIGVPITFMDKYNPDQFEIIGVGIANLGLEMGIEPYKPEHKKYRKEVQKRGAVDGDLYMMVDGVVTVPYSRIIIRNKKVQK</sequence>
<dbReference type="OrthoDB" id="9774673at2"/>
<evidence type="ECO:0000313" key="4">
    <source>
        <dbReference type="Proteomes" id="UP000396862"/>
    </source>
</evidence>
<dbReference type="Proteomes" id="UP000240621">
    <property type="component" value="Unassembled WGS sequence"/>
</dbReference>
<dbReference type="InterPro" id="IPR002052">
    <property type="entry name" value="DNA_methylase_N6_adenine_CS"/>
</dbReference>
<gene>
    <name evidence="2" type="ORF">CLV93_1274</name>
    <name evidence="1" type="ORF">JCM18694_32840</name>
</gene>
<dbReference type="RefSeq" id="WP_106544005.1">
    <property type="nucleotide sequence ID" value="NZ_BLAU01000001.1"/>
</dbReference>
<evidence type="ECO:0000313" key="3">
    <source>
        <dbReference type="Proteomes" id="UP000240621"/>
    </source>
</evidence>